<gene>
    <name evidence="3" type="ORF">CUN67_29460</name>
</gene>
<dbReference type="InterPro" id="IPR000683">
    <property type="entry name" value="Gfo/Idh/MocA-like_OxRdtase_N"/>
</dbReference>
<proteinExistence type="predicted"/>
<organism evidence="3 4">
    <name type="scientific">Pantoea cypripedii</name>
    <name type="common">Pectobacterium cypripedii</name>
    <name type="synonym">Erwinia cypripedii</name>
    <dbReference type="NCBI Taxonomy" id="55209"/>
    <lineage>
        <taxon>Bacteria</taxon>
        <taxon>Pseudomonadati</taxon>
        <taxon>Pseudomonadota</taxon>
        <taxon>Gammaproteobacteria</taxon>
        <taxon>Enterobacterales</taxon>
        <taxon>Erwiniaceae</taxon>
        <taxon>Pantoea</taxon>
    </lineage>
</organism>
<dbReference type="PANTHER" id="PTHR43377:SF1">
    <property type="entry name" value="BILIVERDIN REDUCTASE A"/>
    <property type="match status" value="1"/>
</dbReference>
<dbReference type="Pfam" id="PF19858">
    <property type="entry name" value="OxRdtase_C"/>
    <property type="match status" value="1"/>
</dbReference>
<dbReference type="GO" id="GO:0000166">
    <property type="term" value="F:nucleotide binding"/>
    <property type="evidence" value="ECO:0007669"/>
    <property type="project" value="InterPro"/>
</dbReference>
<dbReference type="Proteomes" id="UP000502005">
    <property type="component" value="Plasmid pNE1B"/>
</dbReference>
<evidence type="ECO:0000259" key="1">
    <source>
        <dbReference type="Pfam" id="PF01408"/>
    </source>
</evidence>
<accession>A0A6B9G661</accession>
<protein>
    <submittedName>
        <fullName evidence="3">Gfo/Idh/MocA family oxidoreductase</fullName>
    </submittedName>
</protein>
<sequence length="319" mass="35583">MNICMVGYGMMGTWHSRALRHGKDTLHTLVGHDLAKAAKFAQEFGYACVSDDYQQAFSNPEIDVVIIAGPSQSHAEMALYALSQGKHVLVEIPLALTLADCERIVEAAERYQLTVGVVHPMRFRKEHIALTERLNSGEEILLQVQSRLYLHRRENIGSTGLQRSWTDNLLWHHGAHLVDVGLWLAGAGEPQRAADKLIKISSVMPAADNYTTIPMELTAILETSSKQAISCMGSYNSPDRIFDVFVITNQNSYRLDILSGQLYLGAEMISVDAEETNNAQVAPDFLNAIREKREPRVTVRSVLPAMRILDAIERQQQNT</sequence>
<feature type="domain" description="Gfo/Idh/MocA-like oxidoreductase N-terminal" evidence="1">
    <location>
        <begin position="1"/>
        <end position="118"/>
    </location>
</feature>
<dbReference type="Gene3D" id="3.30.360.10">
    <property type="entry name" value="Dihydrodipicolinate Reductase, domain 2"/>
    <property type="match status" value="1"/>
</dbReference>
<dbReference type="InterPro" id="IPR051450">
    <property type="entry name" value="Gfo/Idh/MocA_Oxidoreductases"/>
</dbReference>
<evidence type="ECO:0000313" key="4">
    <source>
        <dbReference type="Proteomes" id="UP000502005"/>
    </source>
</evidence>
<keyword evidence="3" id="KW-0614">Plasmid</keyword>
<dbReference type="PANTHER" id="PTHR43377">
    <property type="entry name" value="BILIVERDIN REDUCTASE A"/>
    <property type="match status" value="1"/>
</dbReference>
<dbReference type="Pfam" id="PF01408">
    <property type="entry name" value="GFO_IDH_MocA"/>
    <property type="match status" value="1"/>
</dbReference>
<evidence type="ECO:0000313" key="3">
    <source>
        <dbReference type="EMBL" id="QGY33054.1"/>
    </source>
</evidence>
<evidence type="ECO:0000259" key="2">
    <source>
        <dbReference type="Pfam" id="PF19858"/>
    </source>
</evidence>
<geneLocation type="plasmid" evidence="4">
    <name>pne1b</name>
</geneLocation>
<dbReference type="InterPro" id="IPR045560">
    <property type="entry name" value="LigC_C"/>
</dbReference>
<dbReference type="RefSeq" id="WP_208719116.1">
    <property type="nucleotide sequence ID" value="NZ_CP024770.1"/>
</dbReference>
<feature type="domain" description="4-carboxy-2-hydroxymuconate-6-semialdehyde dehydrogenase-like C-terminal" evidence="2">
    <location>
        <begin position="129"/>
        <end position="237"/>
    </location>
</feature>
<dbReference type="EMBL" id="CP024770">
    <property type="protein sequence ID" value="QGY33054.1"/>
    <property type="molecule type" value="Genomic_DNA"/>
</dbReference>
<name>A0A6B9G661_PANCY</name>
<dbReference type="SUPFAM" id="SSF51735">
    <property type="entry name" value="NAD(P)-binding Rossmann-fold domains"/>
    <property type="match status" value="1"/>
</dbReference>
<dbReference type="InterPro" id="IPR036291">
    <property type="entry name" value="NAD(P)-bd_dom_sf"/>
</dbReference>
<reference evidence="3 4" key="1">
    <citation type="submission" date="2017-11" db="EMBL/GenBank/DDBJ databases">
        <title>Genome sequence of Pantoea cypripedii NE1.</title>
        <authorList>
            <person name="Nascimento F.X."/>
        </authorList>
    </citation>
    <scope>NUCLEOTIDE SEQUENCE [LARGE SCALE GENOMIC DNA]</scope>
    <source>
        <strain evidence="3 4">NE1</strain>
        <plasmid evidence="4">pne1b</plasmid>
    </source>
</reference>
<dbReference type="Gene3D" id="3.40.50.720">
    <property type="entry name" value="NAD(P)-binding Rossmann-like Domain"/>
    <property type="match status" value="1"/>
</dbReference>
<dbReference type="AlphaFoldDB" id="A0A6B9G661"/>